<evidence type="ECO:0000313" key="9">
    <source>
        <dbReference type="EnsemblMetazoa" id="XP_032453256"/>
    </source>
</evidence>
<dbReference type="OrthoDB" id="437078at2759"/>
<dbReference type="RefSeq" id="XP_008205008.2">
    <property type="nucleotide sequence ID" value="XM_008206786.4"/>
</dbReference>
<gene>
    <name evidence="9" type="primary">103315856</name>
</gene>
<feature type="compositionally biased region" description="Polar residues" evidence="7">
    <location>
        <begin position="31"/>
        <end position="41"/>
    </location>
</feature>
<dbReference type="InterPro" id="IPR012923">
    <property type="entry name" value="Csm3"/>
</dbReference>
<keyword evidence="4 6" id="KW-0539">Nucleus</keyword>
<dbReference type="InterPro" id="IPR040038">
    <property type="entry name" value="TIPIN/Csm3/Swi3"/>
</dbReference>
<dbReference type="OMA" id="GWINEIS"/>
<reference evidence="9" key="1">
    <citation type="submission" date="2021-01" db="UniProtKB">
        <authorList>
            <consortium name="EnsemblMetazoa"/>
        </authorList>
    </citation>
    <scope>IDENTIFICATION</scope>
</reference>
<feature type="domain" description="Chromosome segregation in meiosis protein 3" evidence="8">
    <location>
        <begin position="73"/>
        <end position="152"/>
    </location>
</feature>
<evidence type="ECO:0000259" key="8">
    <source>
        <dbReference type="Pfam" id="PF07962"/>
    </source>
</evidence>
<dbReference type="GO" id="GO:0006974">
    <property type="term" value="P:DNA damage response"/>
    <property type="evidence" value="ECO:0007669"/>
    <property type="project" value="UniProtKB-KW"/>
</dbReference>
<evidence type="ECO:0000256" key="7">
    <source>
        <dbReference type="SAM" id="MobiDB-lite"/>
    </source>
</evidence>
<evidence type="ECO:0000256" key="4">
    <source>
        <dbReference type="ARBA" id="ARBA00023242"/>
    </source>
</evidence>
<sequence length="209" mass="24277">MSDAELSDIADDDDIVRRHEREDEDDDNESGAENQDGNDSNGEVKADGDEDNAGGQRVEPPTKKKITRKMYVLNSERLKGRKGVHTIEKLYEGFKFKGKGHEKEDLDRVMKRLEYWAFRIFPKLDFDDFLAKCEHLGHKKDLQVHLKKYRMGIISADDLMDANNDIIEEEEKEDDPNIMRTESELLAQIRDNDFQRLFDETERAAEPIS</sequence>
<evidence type="ECO:0000256" key="5">
    <source>
        <dbReference type="ARBA" id="ARBA00023306"/>
    </source>
</evidence>
<keyword evidence="3 6" id="KW-0227">DNA damage</keyword>
<keyword evidence="5 6" id="KW-0131">Cell cycle</keyword>
<evidence type="ECO:0000256" key="3">
    <source>
        <dbReference type="ARBA" id="ARBA00022763"/>
    </source>
</evidence>
<dbReference type="GO" id="GO:0043111">
    <property type="term" value="P:replication fork arrest"/>
    <property type="evidence" value="ECO:0007669"/>
    <property type="project" value="TreeGrafter"/>
</dbReference>
<dbReference type="PANTHER" id="PTHR13220">
    <property type="entry name" value="TIMELESS INTERACTING-RELATED"/>
    <property type="match status" value="1"/>
</dbReference>
<comment type="subcellular location">
    <subcellularLocation>
        <location evidence="1 6">Nucleus</location>
    </subcellularLocation>
</comment>
<keyword evidence="10" id="KW-1185">Reference proteome</keyword>
<feature type="region of interest" description="Disordered" evidence="7">
    <location>
        <begin position="1"/>
        <end position="66"/>
    </location>
</feature>
<dbReference type="Proteomes" id="UP000002358">
    <property type="component" value="Chromosome 2"/>
</dbReference>
<dbReference type="SMR" id="A0A7M7QV43"/>
<evidence type="ECO:0000256" key="1">
    <source>
        <dbReference type="ARBA" id="ARBA00004123"/>
    </source>
</evidence>
<name>A0A7M7QV43_NASVI</name>
<dbReference type="GO" id="GO:0003677">
    <property type="term" value="F:DNA binding"/>
    <property type="evidence" value="ECO:0007669"/>
    <property type="project" value="TreeGrafter"/>
</dbReference>
<evidence type="ECO:0000256" key="6">
    <source>
        <dbReference type="RuleBase" id="RU366049"/>
    </source>
</evidence>
<dbReference type="GO" id="GO:0031298">
    <property type="term" value="C:replication fork protection complex"/>
    <property type="evidence" value="ECO:0007669"/>
    <property type="project" value="TreeGrafter"/>
</dbReference>
<feature type="compositionally biased region" description="Acidic residues" evidence="7">
    <location>
        <begin position="1"/>
        <end position="14"/>
    </location>
</feature>
<protein>
    <recommendedName>
        <fullName evidence="6">TIMELESS-interacting protein</fullName>
    </recommendedName>
</protein>
<dbReference type="PANTHER" id="PTHR13220:SF11">
    <property type="entry name" value="TIMELESS-INTERACTING PROTEIN"/>
    <property type="match status" value="1"/>
</dbReference>
<evidence type="ECO:0000313" key="10">
    <source>
        <dbReference type="Proteomes" id="UP000002358"/>
    </source>
</evidence>
<dbReference type="InParanoid" id="A0A7M7QV43"/>
<organism evidence="9 10">
    <name type="scientific">Nasonia vitripennis</name>
    <name type="common">Parasitic wasp</name>
    <dbReference type="NCBI Taxonomy" id="7425"/>
    <lineage>
        <taxon>Eukaryota</taxon>
        <taxon>Metazoa</taxon>
        <taxon>Ecdysozoa</taxon>
        <taxon>Arthropoda</taxon>
        <taxon>Hexapoda</taxon>
        <taxon>Insecta</taxon>
        <taxon>Pterygota</taxon>
        <taxon>Neoptera</taxon>
        <taxon>Endopterygota</taxon>
        <taxon>Hymenoptera</taxon>
        <taxon>Apocrita</taxon>
        <taxon>Proctotrupomorpha</taxon>
        <taxon>Chalcidoidea</taxon>
        <taxon>Pteromalidae</taxon>
        <taxon>Pteromalinae</taxon>
        <taxon>Nasonia</taxon>
    </lineage>
</organism>
<evidence type="ECO:0000256" key="2">
    <source>
        <dbReference type="ARBA" id="ARBA00006075"/>
    </source>
</evidence>
<dbReference type="AlphaFoldDB" id="A0A7M7QV43"/>
<dbReference type="GO" id="GO:0000076">
    <property type="term" value="P:DNA replication checkpoint signaling"/>
    <property type="evidence" value="ECO:0007669"/>
    <property type="project" value="UniProtKB-UniRule"/>
</dbReference>
<comment type="similarity">
    <text evidence="2 6">Belongs to the CSM3 family.</text>
</comment>
<dbReference type="KEGG" id="nvi:103315856"/>
<proteinExistence type="inferred from homology"/>
<dbReference type="GO" id="GO:0031297">
    <property type="term" value="P:replication fork processing"/>
    <property type="evidence" value="ECO:0007669"/>
    <property type="project" value="UniProtKB-UniRule"/>
</dbReference>
<dbReference type="Pfam" id="PF07962">
    <property type="entry name" value="Swi3"/>
    <property type="match status" value="1"/>
</dbReference>
<accession>A0A7M7QV43</accession>
<dbReference type="EnsemblMetazoa" id="XM_032597365">
    <property type="protein sequence ID" value="XP_032453256"/>
    <property type="gene ID" value="LOC116738451"/>
</dbReference>
<comment type="function">
    <text evidence="6">Plays an important role in the control of DNA replication and the maintenance of replication fork stability.</text>
</comment>